<reference evidence="2" key="1">
    <citation type="submission" date="2024-01" db="EMBL/GenBank/DDBJ databases">
        <authorList>
            <person name="Webb A."/>
        </authorList>
    </citation>
    <scope>NUCLEOTIDE SEQUENCE</scope>
    <source>
        <strain evidence="2">Pm1</strain>
    </source>
</reference>
<feature type="region of interest" description="Disordered" evidence="1">
    <location>
        <begin position="58"/>
        <end position="84"/>
    </location>
</feature>
<organism evidence="2 3">
    <name type="scientific">Peronospora matthiolae</name>
    <dbReference type="NCBI Taxonomy" id="2874970"/>
    <lineage>
        <taxon>Eukaryota</taxon>
        <taxon>Sar</taxon>
        <taxon>Stramenopiles</taxon>
        <taxon>Oomycota</taxon>
        <taxon>Peronosporomycetes</taxon>
        <taxon>Peronosporales</taxon>
        <taxon>Peronosporaceae</taxon>
        <taxon>Peronospora</taxon>
    </lineage>
</organism>
<evidence type="ECO:0000313" key="2">
    <source>
        <dbReference type="EMBL" id="CAK7901941.1"/>
    </source>
</evidence>
<evidence type="ECO:0000256" key="1">
    <source>
        <dbReference type="SAM" id="MobiDB-lite"/>
    </source>
</evidence>
<dbReference type="AlphaFoldDB" id="A0AAV1T6P0"/>
<proteinExistence type="predicted"/>
<name>A0AAV1T6P0_9STRA</name>
<comment type="caution">
    <text evidence="2">The sequence shown here is derived from an EMBL/GenBank/DDBJ whole genome shotgun (WGS) entry which is preliminary data.</text>
</comment>
<gene>
    <name evidence="2" type="ORF">PM001_LOCUS2381</name>
</gene>
<evidence type="ECO:0000313" key="3">
    <source>
        <dbReference type="Proteomes" id="UP001162060"/>
    </source>
</evidence>
<sequence>MERFGSRTVQVLGVAPAAKPGPTIADGSAPGAYHEVSAFPVPCCYFGNYTLRRWAARAAERGPPSQMDEPRGKTSRRVGVLYAS</sequence>
<accession>A0AAV1T6P0</accession>
<dbReference type="Proteomes" id="UP001162060">
    <property type="component" value="Unassembled WGS sequence"/>
</dbReference>
<dbReference type="EMBL" id="CAKLBY020000024">
    <property type="protein sequence ID" value="CAK7901941.1"/>
    <property type="molecule type" value="Genomic_DNA"/>
</dbReference>
<protein>
    <submittedName>
        <fullName evidence="2">Uncharacterized protein</fullName>
    </submittedName>
</protein>